<dbReference type="PANTHER" id="PTHR14187:SF5">
    <property type="entry name" value="HEAT SHOCK 70 KDA PROTEIN 12A"/>
    <property type="match status" value="1"/>
</dbReference>
<protein>
    <submittedName>
        <fullName evidence="1">Uncharacterized protein</fullName>
    </submittedName>
</protein>
<gene>
    <name evidence="1" type="ORF">DPMN_120278</name>
</gene>
<accession>A0A9D4JSK0</accession>
<dbReference type="Gene3D" id="3.30.420.40">
    <property type="match status" value="1"/>
</dbReference>
<proteinExistence type="predicted"/>
<keyword evidence="2" id="KW-1185">Reference proteome</keyword>
<comment type="caution">
    <text evidence="1">The sequence shown here is derived from an EMBL/GenBank/DDBJ whole genome shotgun (WGS) entry which is preliminary data.</text>
</comment>
<sequence length="79" mass="8799">MLQGLRTNDMLEDATGKPLSALTVFSSAIKYLHDDLFKTLQNGTGGSIFTEDIHWVLTVPAIWSDIAKKFMRRAALEVC</sequence>
<reference evidence="1" key="1">
    <citation type="journal article" date="2019" name="bioRxiv">
        <title>The Genome of the Zebra Mussel, Dreissena polymorpha: A Resource for Invasive Species Research.</title>
        <authorList>
            <person name="McCartney M.A."/>
            <person name="Auch B."/>
            <person name="Kono T."/>
            <person name="Mallez S."/>
            <person name="Zhang Y."/>
            <person name="Obille A."/>
            <person name="Becker A."/>
            <person name="Abrahante J.E."/>
            <person name="Garbe J."/>
            <person name="Badalamenti J.P."/>
            <person name="Herman A."/>
            <person name="Mangelson H."/>
            <person name="Liachko I."/>
            <person name="Sullivan S."/>
            <person name="Sone E.D."/>
            <person name="Koren S."/>
            <person name="Silverstein K.A.T."/>
            <person name="Beckman K.B."/>
            <person name="Gohl D.M."/>
        </authorList>
    </citation>
    <scope>NUCLEOTIDE SEQUENCE</scope>
    <source>
        <strain evidence="1">Duluth1</strain>
        <tissue evidence="1">Whole animal</tissue>
    </source>
</reference>
<reference evidence="1" key="2">
    <citation type="submission" date="2020-11" db="EMBL/GenBank/DDBJ databases">
        <authorList>
            <person name="McCartney M.A."/>
            <person name="Auch B."/>
            <person name="Kono T."/>
            <person name="Mallez S."/>
            <person name="Becker A."/>
            <person name="Gohl D.M."/>
            <person name="Silverstein K.A.T."/>
            <person name="Koren S."/>
            <person name="Bechman K.B."/>
            <person name="Herman A."/>
            <person name="Abrahante J.E."/>
            <person name="Garbe J."/>
        </authorList>
    </citation>
    <scope>NUCLEOTIDE SEQUENCE</scope>
    <source>
        <strain evidence="1">Duluth1</strain>
        <tissue evidence="1">Whole animal</tissue>
    </source>
</reference>
<evidence type="ECO:0000313" key="1">
    <source>
        <dbReference type="EMBL" id="KAH3818557.1"/>
    </source>
</evidence>
<dbReference type="AlphaFoldDB" id="A0A9D4JSK0"/>
<evidence type="ECO:0000313" key="2">
    <source>
        <dbReference type="Proteomes" id="UP000828390"/>
    </source>
</evidence>
<name>A0A9D4JSK0_DREPO</name>
<dbReference type="Proteomes" id="UP000828390">
    <property type="component" value="Unassembled WGS sequence"/>
</dbReference>
<dbReference type="EMBL" id="JAIWYP010000005">
    <property type="protein sequence ID" value="KAH3818557.1"/>
    <property type="molecule type" value="Genomic_DNA"/>
</dbReference>
<dbReference type="PANTHER" id="PTHR14187">
    <property type="entry name" value="ALPHA KINASE/ELONGATION FACTOR 2 KINASE"/>
    <property type="match status" value="1"/>
</dbReference>
<organism evidence="1 2">
    <name type="scientific">Dreissena polymorpha</name>
    <name type="common">Zebra mussel</name>
    <name type="synonym">Mytilus polymorpha</name>
    <dbReference type="NCBI Taxonomy" id="45954"/>
    <lineage>
        <taxon>Eukaryota</taxon>
        <taxon>Metazoa</taxon>
        <taxon>Spiralia</taxon>
        <taxon>Lophotrochozoa</taxon>
        <taxon>Mollusca</taxon>
        <taxon>Bivalvia</taxon>
        <taxon>Autobranchia</taxon>
        <taxon>Heteroconchia</taxon>
        <taxon>Euheterodonta</taxon>
        <taxon>Imparidentia</taxon>
        <taxon>Neoheterodontei</taxon>
        <taxon>Myida</taxon>
        <taxon>Dreissenoidea</taxon>
        <taxon>Dreissenidae</taxon>
        <taxon>Dreissena</taxon>
    </lineage>
</organism>